<dbReference type="AlphaFoldDB" id="A0A6A5N2U2"/>
<evidence type="ECO:0000256" key="1">
    <source>
        <dbReference type="SAM" id="MobiDB-lite"/>
    </source>
</evidence>
<name>A0A6A5N2U2_LUPAL</name>
<keyword evidence="3" id="KW-1185">Reference proteome</keyword>
<evidence type="ECO:0000313" key="3">
    <source>
        <dbReference type="Proteomes" id="UP000447434"/>
    </source>
</evidence>
<proteinExistence type="predicted"/>
<dbReference type="PANTHER" id="PTHR34280:SF8">
    <property type="match status" value="1"/>
</dbReference>
<comment type="caution">
    <text evidence="2">The sequence shown here is derived from an EMBL/GenBank/DDBJ whole genome shotgun (WGS) entry which is preliminary data.</text>
</comment>
<organism evidence="2 3">
    <name type="scientific">Lupinus albus</name>
    <name type="common">White lupine</name>
    <name type="synonym">Lupinus termis</name>
    <dbReference type="NCBI Taxonomy" id="3870"/>
    <lineage>
        <taxon>Eukaryota</taxon>
        <taxon>Viridiplantae</taxon>
        <taxon>Streptophyta</taxon>
        <taxon>Embryophyta</taxon>
        <taxon>Tracheophyta</taxon>
        <taxon>Spermatophyta</taxon>
        <taxon>Magnoliopsida</taxon>
        <taxon>eudicotyledons</taxon>
        <taxon>Gunneridae</taxon>
        <taxon>Pentapetalae</taxon>
        <taxon>rosids</taxon>
        <taxon>fabids</taxon>
        <taxon>Fabales</taxon>
        <taxon>Fabaceae</taxon>
        <taxon>Papilionoideae</taxon>
        <taxon>50 kb inversion clade</taxon>
        <taxon>genistoids sensu lato</taxon>
        <taxon>core genistoids</taxon>
        <taxon>Genisteae</taxon>
        <taxon>Lupinus</taxon>
    </lineage>
</organism>
<reference evidence="3" key="1">
    <citation type="journal article" date="2020" name="Nat. Commun.">
        <title>Genome sequence of the cluster root forming white lupin.</title>
        <authorList>
            <person name="Hufnagel B."/>
            <person name="Marques A."/>
            <person name="Soriano A."/>
            <person name="Marques L."/>
            <person name="Divol F."/>
            <person name="Doumas P."/>
            <person name="Sallet E."/>
            <person name="Mancinotti D."/>
            <person name="Carrere S."/>
            <person name="Marande W."/>
            <person name="Arribat S."/>
            <person name="Keller J."/>
            <person name="Huneau C."/>
            <person name="Blein T."/>
            <person name="Aime D."/>
            <person name="Laguerre M."/>
            <person name="Taylor J."/>
            <person name="Schubert V."/>
            <person name="Nelson M."/>
            <person name="Geu-Flores F."/>
            <person name="Crespi M."/>
            <person name="Gallardo-Guerrero K."/>
            <person name="Delaux P.-M."/>
            <person name="Salse J."/>
            <person name="Berges H."/>
            <person name="Guyot R."/>
            <person name="Gouzy J."/>
            <person name="Peret B."/>
        </authorList>
    </citation>
    <scope>NUCLEOTIDE SEQUENCE [LARGE SCALE GENOMIC DNA]</scope>
    <source>
        <strain evidence="3">cv. Amiga</strain>
    </source>
</reference>
<dbReference type="Proteomes" id="UP000447434">
    <property type="component" value="Chromosome 2"/>
</dbReference>
<dbReference type="PANTHER" id="PTHR34280">
    <property type="entry name" value="OS01G0920100 PROTEIN"/>
    <property type="match status" value="1"/>
</dbReference>
<feature type="compositionally biased region" description="Polar residues" evidence="1">
    <location>
        <begin position="184"/>
        <end position="199"/>
    </location>
</feature>
<evidence type="ECO:0000313" key="2">
    <source>
        <dbReference type="EMBL" id="KAE9619866.1"/>
    </source>
</evidence>
<feature type="compositionally biased region" description="Basic residues" evidence="1">
    <location>
        <begin position="213"/>
        <end position="223"/>
    </location>
</feature>
<dbReference type="EMBL" id="WOCE01000002">
    <property type="protein sequence ID" value="KAE9619866.1"/>
    <property type="molecule type" value="Genomic_DNA"/>
</dbReference>
<feature type="compositionally biased region" description="Low complexity" evidence="1">
    <location>
        <begin position="163"/>
        <end position="178"/>
    </location>
</feature>
<feature type="region of interest" description="Disordered" evidence="1">
    <location>
        <begin position="1"/>
        <end position="67"/>
    </location>
</feature>
<accession>A0A6A5N2U2</accession>
<sequence length="229" mass="25557">MGSSFTIHRNTKTTTTTVTDMKVRPSSPGSKTVSFLVPPSPVKENPKNRSLDWSTPQSNTIPNGSKDEAFFDSKAVLDSDCEDDFYSVNGEFTPSTGNTPIHNTFGTPGHNKNPFVNRIQGSVHVPSPEKKERKKLIDFFRESDQDDDMKEAKPTIQDFLPKSELSTSISSTNSAWSSERTASEDTVSTRETSNKSVKSTRWCLPIRGSSSRHNFREKRRKVKSCNSSE</sequence>
<dbReference type="InterPro" id="IPR038947">
    <property type="entry name" value="At3g27210-like"/>
</dbReference>
<feature type="compositionally biased region" description="Polar residues" evidence="1">
    <location>
        <begin position="51"/>
        <end position="63"/>
    </location>
</feature>
<dbReference type="OrthoDB" id="1925325at2759"/>
<gene>
    <name evidence="2" type="ORF">Lalb_Chr02g0157791</name>
</gene>
<protein>
    <submittedName>
        <fullName evidence="2">Uncharacterized protein</fullName>
    </submittedName>
</protein>
<feature type="region of interest" description="Disordered" evidence="1">
    <location>
        <begin position="141"/>
        <end position="229"/>
    </location>
</feature>